<dbReference type="Proteomes" id="UP001215598">
    <property type="component" value="Unassembled WGS sequence"/>
</dbReference>
<reference evidence="2" key="1">
    <citation type="submission" date="2023-03" db="EMBL/GenBank/DDBJ databases">
        <title>Massive genome expansion in bonnet fungi (Mycena s.s.) driven by repeated elements and novel gene families across ecological guilds.</title>
        <authorList>
            <consortium name="Lawrence Berkeley National Laboratory"/>
            <person name="Harder C.B."/>
            <person name="Miyauchi S."/>
            <person name="Viragh M."/>
            <person name="Kuo A."/>
            <person name="Thoen E."/>
            <person name="Andreopoulos B."/>
            <person name="Lu D."/>
            <person name="Skrede I."/>
            <person name="Drula E."/>
            <person name="Henrissat B."/>
            <person name="Morin E."/>
            <person name="Kohler A."/>
            <person name="Barry K."/>
            <person name="LaButti K."/>
            <person name="Morin E."/>
            <person name="Salamov A."/>
            <person name="Lipzen A."/>
            <person name="Mereny Z."/>
            <person name="Hegedus B."/>
            <person name="Baldrian P."/>
            <person name="Stursova M."/>
            <person name="Weitz H."/>
            <person name="Taylor A."/>
            <person name="Grigoriev I.V."/>
            <person name="Nagy L.G."/>
            <person name="Martin F."/>
            <person name="Kauserud H."/>
        </authorList>
    </citation>
    <scope>NUCLEOTIDE SEQUENCE</scope>
    <source>
        <strain evidence="2">CBHHK182m</strain>
    </source>
</reference>
<keyword evidence="1" id="KW-0732">Signal</keyword>
<name>A0AAD7HJ08_9AGAR</name>
<proteinExistence type="predicted"/>
<organism evidence="2 3">
    <name type="scientific">Mycena metata</name>
    <dbReference type="NCBI Taxonomy" id="1033252"/>
    <lineage>
        <taxon>Eukaryota</taxon>
        <taxon>Fungi</taxon>
        <taxon>Dikarya</taxon>
        <taxon>Basidiomycota</taxon>
        <taxon>Agaricomycotina</taxon>
        <taxon>Agaricomycetes</taxon>
        <taxon>Agaricomycetidae</taxon>
        <taxon>Agaricales</taxon>
        <taxon>Marasmiineae</taxon>
        <taxon>Mycenaceae</taxon>
        <taxon>Mycena</taxon>
    </lineage>
</organism>
<comment type="caution">
    <text evidence="2">The sequence shown here is derived from an EMBL/GenBank/DDBJ whole genome shotgun (WGS) entry which is preliminary data.</text>
</comment>
<keyword evidence="3" id="KW-1185">Reference proteome</keyword>
<protein>
    <recommendedName>
        <fullName evidence="4">Secreted protein</fullName>
    </recommendedName>
</protein>
<evidence type="ECO:0000313" key="2">
    <source>
        <dbReference type="EMBL" id="KAJ7721645.1"/>
    </source>
</evidence>
<accession>A0AAD7HJ08</accession>
<dbReference type="AlphaFoldDB" id="A0AAD7HJ08"/>
<evidence type="ECO:0000256" key="1">
    <source>
        <dbReference type="SAM" id="SignalP"/>
    </source>
</evidence>
<feature type="signal peptide" evidence="1">
    <location>
        <begin position="1"/>
        <end position="27"/>
    </location>
</feature>
<feature type="chain" id="PRO_5042001855" description="Secreted protein" evidence="1">
    <location>
        <begin position="28"/>
        <end position="150"/>
    </location>
</feature>
<sequence length="150" mass="16813">MPQLPDQRTNSGVFCWFLSLSFRLCRLICYSLRPSSKASAWSLGDRRWRPTHVSCEQIATLPSSVLCSVSCWPGFFCILDTGSVGNLPHRTRRNAMRKVVPQKPALLVCRVLLHFNLLERSISACPSATPAAPDTLGTRLFRQHSNTKPD</sequence>
<evidence type="ECO:0000313" key="3">
    <source>
        <dbReference type="Proteomes" id="UP001215598"/>
    </source>
</evidence>
<gene>
    <name evidence="2" type="ORF">B0H16DRAFT_366207</name>
</gene>
<dbReference type="EMBL" id="JARKIB010000228">
    <property type="protein sequence ID" value="KAJ7721645.1"/>
    <property type="molecule type" value="Genomic_DNA"/>
</dbReference>
<evidence type="ECO:0008006" key="4">
    <source>
        <dbReference type="Google" id="ProtNLM"/>
    </source>
</evidence>